<feature type="compositionally biased region" description="Low complexity" evidence="1">
    <location>
        <begin position="109"/>
        <end position="123"/>
    </location>
</feature>
<dbReference type="OrthoDB" id="749662at2759"/>
<feature type="compositionally biased region" description="Low complexity" evidence="1">
    <location>
        <begin position="159"/>
        <end position="174"/>
    </location>
</feature>
<dbReference type="InterPro" id="IPR040290">
    <property type="entry name" value="Prot_E6-like"/>
</dbReference>
<dbReference type="PANTHER" id="PTHR35274">
    <property type="entry name" value="E6-LIKE PROTEIN"/>
    <property type="match status" value="1"/>
</dbReference>
<dbReference type="Proteomes" id="UP000095767">
    <property type="component" value="Unassembled WGS sequence"/>
</dbReference>
<sequence>MASSSRHLLLVALAAVLAVAAPRAADAWGDGRFFFSKTTRAEAAVEPEKPAAPASTVPGAADPNAAPALSSRPSTGGSGRGYGLYGRPEENYPPNYFRRGVHRNTEKLTTAAATTDVPVPATTGAGREAVPVGGGGRERAPQYPEDGSGRGRPAPTNVPATTTSGAGEEAAPAGGASGDLEGAQPYPEDGSGRGRPPWYYTAFRGGRPQEQRDYGMSDTRLYQNGRYYYDVDAGRYGYGRESNPMRTSPAEEEEFTGFGYGRHGGDRRGRYGNAAAGYHQYDGNDDEFGNGATMDQNPNGFQEEGQNQNGRYIP</sequence>
<evidence type="ECO:0000256" key="2">
    <source>
        <dbReference type="SAM" id="SignalP"/>
    </source>
</evidence>
<feature type="chain" id="PRO_5009187341" evidence="2">
    <location>
        <begin position="28"/>
        <end position="314"/>
    </location>
</feature>
<keyword evidence="4" id="KW-1185">Reference proteome</keyword>
<evidence type="ECO:0000313" key="4">
    <source>
        <dbReference type="Proteomes" id="UP000095767"/>
    </source>
</evidence>
<keyword evidence="2" id="KW-0732">Signal</keyword>
<dbReference type="AlphaFoldDB" id="A0A1E5UU17"/>
<proteinExistence type="predicted"/>
<feature type="region of interest" description="Disordered" evidence="1">
    <location>
        <begin position="276"/>
        <end position="314"/>
    </location>
</feature>
<accession>A0A1E5UU17</accession>
<evidence type="ECO:0000313" key="3">
    <source>
        <dbReference type="EMBL" id="OEL16360.1"/>
    </source>
</evidence>
<protein>
    <submittedName>
        <fullName evidence="3">Uncharacterized protein</fullName>
    </submittedName>
</protein>
<feature type="compositionally biased region" description="Polar residues" evidence="1">
    <location>
        <begin position="293"/>
        <end position="314"/>
    </location>
</feature>
<dbReference type="EMBL" id="LWDX02063226">
    <property type="protein sequence ID" value="OEL16360.1"/>
    <property type="molecule type" value="Genomic_DNA"/>
</dbReference>
<dbReference type="PANTHER" id="PTHR35274:SF2">
    <property type="entry name" value="E6-LIKE PROTEIN"/>
    <property type="match status" value="1"/>
</dbReference>
<organism evidence="3 4">
    <name type="scientific">Dichanthelium oligosanthes</name>
    <dbReference type="NCBI Taxonomy" id="888268"/>
    <lineage>
        <taxon>Eukaryota</taxon>
        <taxon>Viridiplantae</taxon>
        <taxon>Streptophyta</taxon>
        <taxon>Embryophyta</taxon>
        <taxon>Tracheophyta</taxon>
        <taxon>Spermatophyta</taxon>
        <taxon>Magnoliopsida</taxon>
        <taxon>Liliopsida</taxon>
        <taxon>Poales</taxon>
        <taxon>Poaceae</taxon>
        <taxon>PACMAD clade</taxon>
        <taxon>Panicoideae</taxon>
        <taxon>Panicodae</taxon>
        <taxon>Paniceae</taxon>
        <taxon>Dichantheliinae</taxon>
        <taxon>Dichanthelium</taxon>
    </lineage>
</organism>
<comment type="caution">
    <text evidence="3">The sequence shown here is derived from an EMBL/GenBank/DDBJ whole genome shotgun (WGS) entry which is preliminary data.</text>
</comment>
<feature type="region of interest" description="Disordered" evidence="1">
    <location>
        <begin position="109"/>
        <end position="198"/>
    </location>
</feature>
<feature type="region of interest" description="Disordered" evidence="1">
    <location>
        <begin position="44"/>
        <end position="95"/>
    </location>
</feature>
<evidence type="ECO:0000256" key="1">
    <source>
        <dbReference type="SAM" id="MobiDB-lite"/>
    </source>
</evidence>
<name>A0A1E5UU17_9POAL</name>
<feature type="region of interest" description="Disordered" evidence="1">
    <location>
        <begin position="240"/>
        <end position="264"/>
    </location>
</feature>
<reference evidence="3 4" key="1">
    <citation type="submission" date="2016-09" db="EMBL/GenBank/DDBJ databases">
        <title>The draft genome of Dichanthelium oligosanthes: A C3 panicoid grass species.</title>
        <authorList>
            <person name="Studer A.J."/>
            <person name="Schnable J.C."/>
            <person name="Brutnell T.P."/>
        </authorList>
    </citation>
    <scope>NUCLEOTIDE SEQUENCE [LARGE SCALE GENOMIC DNA]</scope>
    <source>
        <strain evidence="4">cv. Kellogg 1175</strain>
        <tissue evidence="3">Leaf</tissue>
    </source>
</reference>
<feature type="signal peptide" evidence="2">
    <location>
        <begin position="1"/>
        <end position="27"/>
    </location>
</feature>
<gene>
    <name evidence="3" type="ORF">BAE44_0022621</name>
</gene>